<feature type="compositionally biased region" description="Polar residues" evidence="1">
    <location>
        <begin position="27"/>
        <end position="50"/>
    </location>
</feature>
<keyword evidence="4" id="KW-1185">Reference proteome</keyword>
<feature type="transmembrane region" description="Helical" evidence="2">
    <location>
        <begin position="648"/>
        <end position="668"/>
    </location>
</feature>
<name>A0ABR1SW30_9PEZI</name>
<keyword evidence="2" id="KW-0472">Membrane</keyword>
<protein>
    <submittedName>
        <fullName evidence="3">Uncharacterized protein</fullName>
    </submittedName>
</protein>
<dbReference type="EMBL" id="JAQQWI010000002">
    <property type="protein sequence ID" value="KAK8037728.1"/>
    <property type="molecule type" value="Genomic_DNA"/>
</dbReference>
<evidence type="ECO:0000256" key="1">
    <source>
        <dbReference type="SAM" id="MobiDB-lite"/>
    </source>
</evidence>
<feature type="transmembrane region" description="Helical" evidence="2">
    <location>
        <begin position="134"/>
        <end position="154"/>
    </location>
</feature>
<sequence>MAYNALSTSLPPDSRRLDEVAVSDVTSSYSSATMTGNKGTTVSAMSQSPVASEVPLSSAGDPPRQESTLEKNGQRTPTSKKPDRTQYRVFTHFQWEILSILVALGIVVAMYVLLVRYNSQLVSDWQFPINLTTLLALMSTIMRAALFVPITSIISQAKWQLFGGDRPRPLQDLQDIDMGSRGMIGALNVLPLAARASIPTLVAVLLSIVSLGIGPFVQQALRTVPCDQVVPGQAMVPYTHYVSSPRLVDKGVAYAQSDIQAMMYNTLAMPDDQGNEIRFQCPTGNCTFDNGSPAWSHQRPGGGPQRNGSSVFSTMAMCHKCLDMTDLVAFEERVISDTVSTLSPQLPNGLSLELGGANMVGMGRPTKFDSMTGNVTWANAKLDQEMLHIASMSMGNITILTHNNEKDDREQGRAERRKSIVASTCFLYACTRTFNVSIANGELSEELIDTAAANSGPSVLRDDTTFPTSDYEVIMSPCWVGDNVYTLANEPGRDSDRLEDVWSCSRNGTQVPAEKCGGTPDIQQCYYRQEGKHAIGMLGAFRRSFNIECLNVREAITCRDKADFMSGPSTQGDHGQGSWAESLYAANVTTQKIDDMFDRFATIVSNRYRMAFGSSKPTFIESMTEGPYGQVRGTVQQTTVCNLVRLEWLAFPTAIMALTLVILLWTMLESWLNRKDRPVWKDSILPFLLYSHRFKREAGGAGNGSPVVVGENRAMYSSSSPHDNKTLLEAGEMEDIARDMDVRFEWPKTGKRRDMEVDSLMGE</sequence>
<reference evidence="3 4" key="1">
    <citation type="submission" date="2023-01" db="EMBL/GenBank/DDBJ databases">
        <title>Analysis of 21 Apiospora genomes using comparative genomics revels a genus with tremendous synthesis potential of carbohydrate active enzymes and secondary metabolites.</title>
        <authorList>
            <person name="Sorensen T."/>
        </authorList>
    </citation>
    <scope>NUCLEOTIDE SEQUENCE [LARGE SCALE GENOMIC DNA]</scope>
    <source>
        <strain evidence="3 4">CBS 20057</strain>
    </source>
</reference>
<dbReference type="Pfam" id="PF11374">
    <property type="entry name" value="DUF3176"/>
    <property type="match status" value="1"/>
</dbReference>
<gene>
    <name evidence="3" type="ORF">PG991_001074</name>
</gene>
<proteinExistence type="predicted"/>
<evidence type="ECO:0000313" key="4">
    <source>
        <dbReference type="Proteomes" id="UP001396898"/>
    </source>
</evidence>
<comment type="caution">
    <text evidence="3">The sequence shown here is derived from an EMBL/GenBank/DDBJ whole genome shotgun (WGS) entry which is preliminary data.</text>
</comment>
<accession>A0ABR1SW30</accession>
<dbReference type="Proteomes" id="UP001396898">
    <property type="component" value="Unassembled WGS sequence"/>
</dbReference>
<evidence type="ECO:0000256" key="2">
    <source>
        <dbReference type="SAM" id="Phobius"/>
    </source>
</evidence>
<feature type="region of interest" description="Disordered" evidence="1">
    <location>
        <begin position="27"/>
        <end position="83"/>
    </location>
</feature>
<feature type="transmembrane region" description="Helical" evidence="2">
    <location>
        <begin position="198"/>
        <end position="217"/>
    </location>
</feature>
<feature type="compositionally biased region" description="Basic and acidic residues" evidence="1">
    <location>
        <begin position="63"/>
        <end position="73"/>
    </location>
</feature>
<dbReference type="InterPro" id="IPR021514">
    <property type="entry name" value="DUF3176"/>
</dbReference>
<keyword evidence="2" id="KW-1133">Transmembrane helix</keyword>
<dbReference type="PANTHER" id="PTHR35394:SF5">
    <property type="entry name" value="DUF3176 DOMAIN-CONTAINING PROTEIN"/>
    <property type="match status" value="1"/>
</dbReference>
<dbReference type="PANTHER" id="PTHR35394">
    <property type="entry name" value="DUF3176 DOMAIN-CONTAINING PROTEIN"/>
    <property type="match status" value="1"/>
</dbReference>
<keyword evidence="2" id="KW-0812">Transmembrane</keyword>
<evidence type="ECO:0000313" key="3">
    <source>
        <dbReference type="EMBL" id="KAK8037728.1"/>
    </source>
</evidence>
<feature type="transmembrane region" description="Helical" evidence="2">
    <location>
        <begin position="93"/>
        <end position="114"/>
    </location>
</feature>
<organism evidence="3 4">
    <name type="scientific">Apiospora marii</name>
    <dbReference type="NCBI Taxonomy" id="335849"/>
    <lineage>
        <taxon>Eukaryota</taxon>
        <taxon>Fungi</taxon>
        <taxon>Dikarya</taxon>
        <taxon>Ascomycota</taxon>
        <taxon>Pezizomycotina</taxon>
        <taxon>Sordariomycetes</taxon>
        <taxon>Xylariomycetidae</taxon>
        <taxon>Amphisphaeriales</taxon>
        <taxon>Apiosporaceae</taxon>
        <taxon>Apiospora</taxon>
    </lineage>
</organism>